<dbReference type="InterPro" id="IPR020930">
    <property type="entry name" value="Ribosomal_uL5_bac-type"/>
</dbReference>
<dbReference type="Proteomes" id="UP000621560">
    <property type="component" value="Unassembled WGS sequence"/>
</dbReference>
<dbReference type="InterPro" id="IPR029751">
    <property type="entry name" value="Ribosomal_L25_dom"/>
</dbReference>
<protein>
    <recommendedName>
        <fullName evidence="5">Large ribosomal subunit protein bL25</fullName>
    </recommendedName>
    <alternativeName>
        <fullName evidence="5">General stress protein CTC</fullName>
    </alternativeName>
</protein>
<dbReference type="InterPro" id="IPR020056">
    <property type="entry name" value="Rbsml_bL25/Gln-tRNA_synth_N"/>
</dbReference>
<dbReference type="PANTHER" id="PTHR33284">
    <property type="entry name" value="RIBOSOMAL PROTEIN L25/GLN-TRNA SYNTHETASE, ANTI-CODON-BINDING DOMAIN-CONTAINING PROTEIN"/>
    <property type="match status" value="1"/>
</dbReference>
<accession>A0A927GU54</accession>
<evidence type="ECO:0000256" key="3">
    <source>
        <dbReference type="ARBA" id="ARBA00022980"/>
    </source>
</evidence>
<dbReference type="Gene3D" id="2.170.120.20">
    <property type="entry name" value="Ribosomal protein L25, beta domain"/>
    <property type="match status" value="1"/>
</dbReference>
<evidence type="ECO:0000256" key="2">
    <source>
        <dbReference type="ARBA" id="ARBA00022884"/>
    </source>
</evidence>
<evidence type="ECO:0000256" key="1">
    <source>
        <dbReference type="ARBA" id="ARBA00022730"/>
    </source>
</evidence>
<dbReference type="EMBL" id="JACXIZ010000061">
    <property type="protein sequence ID" value="MBD2848313.1"/>
    <property type="molecule type" value="Genomic_DNA"/>
</dbReference>
<feature type="domain" description="Large ribosomal subunit protein bL25 beta" evidence="8">
    <location>
        <begin position="101"/>
        <end position="183"/>
    </location>
</feature>
<keyword evidence="2 5" id="KW-0694">RNA-binding</keyword>
<dbReference type="NCBIfam" id="TIGR00731">
    <property type="entry name" value="bL25_bact_ctc"/>
    <property type="match status" value="1"/>
</dbReference>
<reference evidence="9" key="1">
    <citation type="submission" date="2020-09" db="EMBL/GenBank/DDBJ databases">
        <title>A novel bacterium of genus Paenibacillus, isolated from South China Sea.</title>
        <authorList>
            <person name="Huang H."/>
            <person name="Mo K."/>
            <person name="Hu Y."/>
        </authorList>
    </citation>
    <scope>NUCLEOTIDE SEQUENCE</scope>
    <source>
        <strain evidence="9">IB182496</strain>
    </source>
</reference>
<evidence type="ECO:0000256" key="5">
    <source>
        <dbReference type="HAMAP-Rule" id="MF_01334"/>
    </source>
</evidence>
<dbReference type="GO" id="GO:0003735">
    <property type="term" value="F:structural constituent of ribosome"/>
    <property type="evidence" value="ECO:0007669"/>
    <property type="project" value="InterPro"/>
</dbReference>
<dbReference type="Pfam" id="PF14693">
    <property type="entry name" value="Ribosomal_TL5_C"/>
    <property type="match status" value="1"/>
</dbReference>
<dbReference type="Gene3D" id="2.40.240.10">
    <property type="entry name" value="Ribosomal Protein L25, Chain P"/>
    <property type="match status" value="1"/>
</dbReference>
<dbReference type="GO" id="GO:0008097">
    <property type="term" value="F:5S rRNA binding"/>
    <property type="evidence" value="ECO:0007669"/>
    <property type="project" value="InterPro"/>
</dbReference>
<feature type="domain" description="Large ribosomal subunit protein bL25 L25" evidence="7">
    <location>
        <begin position="6"/>
        <end position="93"/>
    </location>
</feature>
<evidence type="ECO:0000313" key="10">
    <source>
        <dbReference type="Proteomes" id="UP000621560"/>
    </source>
</evidence>
<dbReference type="NCBIfam" id="NF004133">
    <property type="entry name" value="PRK05618.2-4"/>
    <property type="match status" value="1"/>
</dbReference>
<evidence type="ECO:0000259" key="8">
    <source>
        <dbReference type="Pfam" id="PF14693"/>
    </source>
</evidence>
<keyword evidence="10" id="KW-1185">Reference proteome</keyword>
<evidence type="ECO:0000259" key="7">
    <source>
        <dbReference type="Pfam" id="PF01386"/>
    </source>
</evidence>
<dbReference type="PANTHER" id="PTHR33284:SF1">
    <property type="entry name" value="RIBOSOMAL PROTEIN L25_GLN-TRNA SYNTHETASE, ANTI-CODON-BINDING DOMAIN-CONTAINING PROTEIN"/>
    <property type="match status" value="1"/>
</dbReference>
<dbReference type="HAMAP" id="MF_01334">
    <property type="entry name" value="Ribosomal_bL25_CTC"/>
    <property type="match status" value="1"/>
</dbReference>
<dbReference type="InterPro" id="IPR037121">
    <property type="entry name" value="Ribosomal_bL25_C"/>
</dbReference>
<dbReference type="AlphaFoldDB" id="A0A927GU54"/>
<dbReference type="InterPro" id="IPR001021">
    <property type="entry name" value="Ribosomal_bL25_long"/>
</dbReference>
<comment type="caution">
    <text evidence="9">The sequence shown here is derived from an EMBL/GenBank/DDBJ whole genome shotgun (WGS) entry which is preliminary data.</text>
</comment>
<feature type="compositionally biased region" description="Acidic residues" evidence="6">
    <location>
        <begin position="206"/>
        <end position="216"/>
    </location>
</feature>
<name>A0A927GU54_9BACL</name>
<dbReference type="InterPro" id="IPR020057">
    <property type="entry name" value="Ribosomal_bL25_b-dom"/>
</dbReference>
<comment type="function">
    <text evidence="5">This is one of the proteins that binds to the 5S RNA in the ribosome where it forms part of the central protuberance.</text>
</comment>
<organism evidence="9 10">
    <name type="scientific">Paenibacillus sabuli</name>
    <dbReference type="NCBI Taxonomy" id="2772509"/>
    <lineage>
        <taxon>Bacteria</taxon>
        <taxon>Bacillati</taxon>
        <taxon>Bacillota</taxon>
        <taxon>Bacilli</taxon>
        <taxon>Bacillales</taxon>
        <taxon>Paenibacillaceae</taxon>
        <taxon>Paenibacillus</taxon>
    </lineage>
</organism>
<feature type="region of interest" description="Disordered" evidence="6">
    <location>
        <begin position="182"/>
        <end position="223"/>
    </location>
</feature>
<proteinExistence type="inferred from homology"/>
<dbReference type="SUPFAM" id="SSF50715">
    <property type="entry name" value="Ribosomal protein L25-like"/>
    <property type="match status" value="1"/>
</dbReference>
<dbReference type="InterPro" id="IPR011035">
    <property type="entry name" value="Ribosomal_bL25/Gln-tRNA_synth"/>
</dbReference>
<dbReference type="GO" id="GO:0022625">
    <property type="term" value="C:cytosolic large ribosomal subunit"/>
    <property type="evidence" value="ECO:0007669"/>
    <property type="project" value="TreeGrafter"/>
</dbReference>
<comment type="similarity">
    <text evidence="5">Belongs to the bacterial ribosomal protein bL25 family. CTC subfamily.</text>
</comment>
<feature type="compositionally biased region" description="Acidic residues" evidence="6">
    <location>
        <begin position="186"/>
        <end position="199"/>
    </location>
</feature>
<dbReference type="CDD" id="cd00495">
    <property type="entry name" value="Ribosomal_L25_TL5_CTC"/>
    <property type="match status" value="1"/>
</dbReference>
<comment type="subunit">
    <text evidence="5">Part of the 50S ribosomal subunit; part of the 5S rRNA/L5/L18/L25 subcomplex. Contacts the 5S rRNA. Binds to the 5S rRNA independently of L5 and L18.</text>
</comment>
<evidence type="ECO:0000313" key="9">
    <source>
        <dbReference type="EMBL" id="MBD2848313.1"/>
    </source>
</evidence>
<keyword evidence="4 5" id="KW-0687">Ribonucleoprotein</keyword>
<dbReference type="Pfam" id="PF01386">
    <property type="entry name" value="Ribosomal_L25p"/>
    <property type="match status" value="1"/>
</dbReference>
<keyword evidence="1 5" id="KW-0699">rRNA-binding</keyword>
<dbReference type="GO" id="GO:0006412">
    <property type="term" value="P:translation"/>
    <property type="evidence" value="ECO:0007669"/>
    <property type="project" value="UniProtKB-UniRule"/>
</dbReference>
<sequence>MANITLQVEEREAVTKGQLRQLRSQGKVPGVVYGSKIKETTALSIDEKQLAALLKSQPNAILDIKLKATGKQPVMIHDIQRDALSRQVMHIDLHQINMNEKITTTVRVETTGEAAGEQEGGILQLMLHELEVTCLPSDIPESVEVDVSALQIGENIQVQDLKLPKGVEAASEAHLVVATVLLPQKEEEEDAGEEGEEPELVGADGSESEDKAEDAEAGDKSES</sequence>
<keyword evidence="3 5" id="KW-0689">Ribosomal protein</keyword>
<evidence type="ECO:0000256" key="4">
    <source>
        <dbReference type="ARBA" id="ARBA00023274"/>
    </source>
</evidence>
<evidence type="ECO:0000256" key="6">
    <source>
        <dbReference type="SAM" id="MobiDB-lite"/>
    </source>
</evidence>
<dbReference type="RefSeq" id="WP_190921412.1">
    <property type="nucleotide sequence ID" value="NZ_JACXIZ010000061.1"/>
</dbReference>
<gene>
    <name evidence="5" type="primary">rplY</name>
    <name evidence="5" type="synonym">ctc</name>
    <name evidence="9" type="ORF">IDH44_24295</name>
</gene>